<dbReference type="EMBL" id="JAPDRL010000043">
    <property type="protein sequence ID" value="KAJ9663401.1"/>
    <property type="molecule type" value="Genomic_DNA"/>
</dbReference>
<proteinExistence type="predicted"/>
<evidence type="ECO:0000313" key="2">
    <source>
        <dbReference type="EMBL" id="KAJ9663401.1"/>
    </source>
</evidence>
<protein>
    <submittedName>
        <fullName evidence="2">Uncharacterized protein</fullName>
    </submittedName>
</protein>
<name>A0ABQ9NP75_9PEZI</name>
<reference evidence="2" key="1">
    <citation type="submission" date="2022-10" db="EMBL/GenBank/DDBJ databases">
        <title>Culturing micro-colonial fungi from biological soil crusts in the Mojave desert and describing Neophaeococcomyces mojavensis, and introducing the new genera and species Taxawa tesnikishii.</title>
        <authorList>
            <person name="Kurbessoian T."/>
            <person name="Stajich J.E."/>
        </authorList>
    </citation>
    <scope>NUCLEOTIDE SEQUENCE</scope>
    <source>
        <strain evidence="2">TK_1</strain>
    </source>
</reference>
<dbReference type="Proteomes" id="UP001172684">
    <property type="component" value="Unassembled WGS sequence"/>
</dbReference>
<accession>A0ABQ9NP75</accession>
<keyword evidence="3" id="KW-1185">Reference proteome</keyword>
<gene>
    <name evidence="2" type="ORF">H2201_005609</name>
</gene>
<sequence length="305" mass="33291">MVTDGSALELRSHTYQELRESSWTCKDCGVPNSFVPVAQQPVGLLVCEECHKPVEAGTQVFSNILEILPDCIVEQTPGSKRSTGNKSEKRKQKPEGLVAHLVTFHFSTSVCKFCAHKCCENCLRFRLREKGISSSAATTADLVEEVKPPKSPGVPKSADGIDAYVSRFPLNEVRGLRIQTQLGAAQTTSPQAPPVSPVSAKLLLDNPTVESPDFSDSASIISLDSEVEYGVAEERKFYKVSKPTVIYRRPANKQVSVATISGQKPSDSLPETKQKTVQDQKEDEDKALKESTDAVVRGLLKLGFL</sequence>
<feature type="compositionally biased region" description="Basic and acidic residues" evidence="1">
    <location>
        <begin position="270"/>
        <end position="289"/>
    </location>
</feature>
<evidence type="ECO:0000256" key="1">
    <source>
        <dbReference type="SAM" id="MobiDB-lite"/>
    </source>
</evidence>
<organism evidence="2 3">
    <name type="scientific">Coniosporium apollinis</name>
    <dbReference type="NCBI Taxonomy" id="61459"/>
    <lineage>
        <taxon>Eukaryota</taxon>
        <taxon>Fungi</taxon>
        <taxon>Dikarya</taxon>
        <taxon>Ascomycota</taxon>
        <taxon>Pezizomycotina</taxon>
        <taxon>Dothideomycetes</taxon>
        <taxon>Dothideomycetes incertae sedis</taxon>
        <taxon>Coniosporium</taxon>
    </lineage>
</organism>
<feature type="compositionally biased region" description="Polar residues" evidence="1">
    <location>
        <begin position="257"/>
        <end position="269"/>
    </location>
</feature>
<comment type="caution">
    <text evidence="2">The sequence shown here is derived from an EMBL/GenBank/DDBJ whole genome shotgun (WGS) entry which is preliminary data.</text>
</comment>
<evidence type="ECO:0000313" key="3">
    <source>
        <dbReference type="Proteomes" id="UP001172684"/>
    </source>
</evidence>
<feature type="region of interest" description="Disordered" evidence="1">
    <location>
        <begin position="257"/>
        <end position="289"/>
    </location>
</feature>